<name>A0A9N9MIF9_9CUCU</name>
<evidence type="ECO:0000313" key="2">
    <source>
        <dbReference type="Proteomes" id="UP001152799"/>
    </source>
</evidence>
<sequence>MYDLYKKGRKNAVGRSIYEREFHKLKLSFKKPYVDTCYKCDTLNMQVKVANGEDKQNAERDLQLHQELANTAYDAKKIDKEAKIDLKKKCFSLDLQQSFPTPFIVSSGAFYKRQLWTYNLTIHDNATGESTNYMWQEAMASRGGNEIASCLYRHLKNLPDSISEVTFYSDTCGGQNKNSHVAAMFIKAQSKNPNLIINHKFLVPGHTHMECDIDHSMIEKQKKIMEIPVYHPHDWYQLVRKTGRKKQFEVHEMQQEEFSDFAALLKSGLICRKKDISGDTFSWHTVQWLQYKENGLVHYKTALSNTEYFKVLSCLRRRRKHVLKDFPVRSKYDGFIPISTEKKRDLCSLLCLITSVFHEFYRNLLTSMND</sequence>
<dbReference type="PANTHER" id="PTHR10773">
    <property type="entry name" value="DNA-DIRECTED RNA POLYMERASES I, II, AND III SUBUNIT RPABC2"/>
    <property type="match status" value="1"/>
</dbReference>
<dbReference type="AlphaFoldDB" id="A0A9N9MIF9"/>
<evidence type="ECO:0000313" key="1">
    <source>
        <dbReference type="EMBL" id="CAG9763456.1"/>
    </source>
</evidence>
<keyword evidence="2" id="KW-1185">Reference proteome</keyword>
<dbReference type="OrthoDB" id="6754977at2759"/>
<gene>
    <name evidence="1" type="ORF">CEUTPL_LOCUS4120</name>
</gene>
<dbReference type="Proteomes" id="UP001152799">
    <property type="component" value="Chromosome 13"/>
</dbReference>
<accession>A0A9N9MIF9</accession>
<reference evidence="1" key="1">
    <citation type="submission" date="2022-01" db="EMBL/GenBank/DDBJ databases">
        <authorList>
            <person name="King R."/>
        </authorList>
    </citation>
    <scope>NUCLEOTIDE SEQUENCE</scope>
</reference>
<proteinExistence type="predicted"/>
<organism evidence="1 2">
    <name type="scientific">Ceutorhynchus assimilis</name>
    <name type="common">cabbage seed weevil</name>
    <dbReference type="NCBI Taxonomy" id="467358"/>
    <lineage>
        <taxon>Eukaryota</taxon>
        <taxon>Metazoa</taxon>
        <taxon>Ecdysozoa</taxon>
        <taxon>Arthropoda</taxon>
        <taxon>Hexapoda</taxon>
        <taxon>Insecta</taxon>
        <taxon>Pterygota</taxon>
        <taxon>Neoptera</taxon>
        <taxon>Endopterygota</taxon>
        <taxon>Coleoptera</taxon>
        <taxon>Polyphaga</taxon>
        <taxon>Cucujiformia</taxon>
        <taxon>Curculionidae</taxon>
        <taxon>Ceutorhynchinae</taxon>
        <taxon>Ceutorhynchus</taxon>
    </lineage>
</organism>
<protein>
    <submittedName>
        <fullName evidence="1">Uncharacterized protein</fullName>
    </submittedName>
</protein>
<dbReference type="EMBL" id="OU892289">
    <property type="protein sequence ID" value="CAG9763456.1"/>
    <property type="molecule type" value="Genomic_DNA"/>
</dbReference>
<dbReference type="PANTHER" id="PTHR10773:SF19">
    <property type="match status" value="1"/>
</dbReference>